<evidence type="ECO:0000256" key="4">
    <source>
        <dbReference type="ARBA" id="ARBA00022989"/>
    </source>
</evidence>
<evidence type="ECO:0000256" key="1">
    <source>
        <dbReference type="ARBA" id="ARBA00004127"/>
    </source>
</evidence>
<feature type="transmembrane region" description="Helical" evidence="8">
    <location>
        <begin position="203"/>
        <end position="222"/>
    </location>
</feature>
<dbReference type="GO" id="GO:0012505">
    <property type="term" value="C:endomembrane system"/>
    <property type="evidence" value="ECO:0007669"/>
    <property type="project" value="UniProtKB-SubCell"/>
</dbReference>
<dbReference type="SUPFAM" id="SSF161111">
    <property type="entry name" value="Cation efflux protein transmembrane domain-like"/>
    <property type="match status" value="1"/>
</dbReference>
<comment type="caution">
    <text evidence="10">The sequence shown here is derived from an EMBL/GenBank/DDBJ whole genome shotgun (WGS) entry which is preliminary data.</text>
</comment>
<evidence type="ECO:0000313" key="11">
    <source>
        <dbReference type="Proteomes" id="UP000094526"/>
    </source>
</evidence>
<dbReference type="InterPro" id="IPR050291">
    <property type="entry name" value="CDF_Transporter"/>
</dbReference>
<evidence type="ECO:0000259" key="9">
    <source>
        <dbReference type="Pfam" id="PF01545"/>
    </source>
</evidence>
<evidence type="ECO:0000256" key="3">
    <source>
        <dbReference type="ARBA" id="ARBA00022692"/>
    </source>
</evidence>
<keyword evidence="6 8" id="KW-0472">Membrane</keyword>
<dbReference type="NCBIfam" id="TIGR01297">
    <property type="entry name" value="CDF"/>
    <property type="match status" value="1"/>
</dbReference>
<feature type="transmembrane region" description="Helical" evidence="8">
    <location>
        <begin position="134"/>
        <end position="155"/>
    </location>
</feature>
<dbReference type="InterPro" id="IPR027469">
    <property type="entry name" value="Cation_efflux_TMD_sf"/>
</dbReference>
<keyword evidence="3 8" id="KW-0812">Transmembrane</keyword>
<dbReference type="AlphaFoldDB" id="A0A1C1CQ64"/>
<dbReference type="InterPro" id="IPR002524">
    <property type="entry name" value="Cation_efflux"/>
</dbReference>
<gene>
    <name evidence="10" type="primary">MTP4</name>
    <name evidence="10" type="ORF">CLCR_07080</name>
</gene>
<feature type="transmembrane region" description="Helical" evidence="8">
    <location>
        <begin position="238"/>
        <end position="263"/>
    </location>
</feature>
<evidence type="ECO:0000256" key="2">
    <source>
        <dbReference type="ARBA" id="ARBA00022448"/>
    </source>
</evidence>
<dbReference type="GO" id="GO:0030003">
    <property type="term" value="P:intracellular monoatomic cation homeostasis"/>
    <property type="evidence" value="ECO:0007669"/>
    <property type="project" value="UniProtKB-ARBA"/>
</dbReference>
<dbReference type="SUPFAM" id="SSF160240">
    <property type="entry name" value="Cation efflux protein cytoplasmic domain-like"/>
    <property type="match status" value="1"/>
</dbReference>
<proteinExistence type="predicted"/>
<dbReference type="Pfam" id="PF01545">
    <property type="entry name" value="Cation_efflux"/>
    <property type="match status" value="1"/>
</dbReference>
<evidence type="ECO:0000256" key="8">
    <source>
        <dbReference type="SAM" id="Phobius"/>
    </source>
</evidence>
<dbReference type="InterPro" id="IPR036837">
    <property type="entry name" value="Cation_efflux_CTD_sf"/>
</dbReference>
<feature type="transmembrane region" description="Helical" evidence="8">
    <location>
        <begin position="299"/>
        <end position="319"/>
    </location>
</feature>
<reference evidence="11" key="1">
    <citation type="submission" date="2015-07" db="EMBL/GenBank/DDBJ databases">
        <authorList>
            <person name="Teixeira M.M."/>
            <person name="Souza R.C."/>
            <person name="Almeida L.G."/>
            <person name="Vicente V.A."/>
            <person name="de Hoog S."/>
            <person name="Bocca A.L."/>
            <person name="de Almeida S.R."/>
            <person name="Vasconcelos A.T."/>
            <person name="Felipe M.S."/>
        </authorList>
    </citation>
    <scope>NUCLEOTIDE SEQUENCE [LARGE SCALE GENOMIC DNA]</scope>
    <source>
        <strain evidence="11">KSF</strain>
    </source>
</reference>
<dbReference type="VEuPathDB" id="FungiDB:CLCR_07080"/>
<dbReference type="GO" id="GO:0098771">
    <property type="term" value="P:inorganic ion homeostasis"/>
    <property type="evidence" value="ECO:0007669"/>
    <property type="project" value="UniProtKB-ARBA"/>
</dbReference>
<dbReference type="GO" id="GO:0008324">
    <property type="term" value="F:monoatomic cation transmembrane transporter activity"/>
    <property type="evidence" value="ECO:0007669"/>
    <property type="project" value="InterPro"/>
</dbReference>
<evidence type="ECO:0000256" key="6">
    <source>
        <dbReference type="ARBA" id="ARBA00023136"/>
    </source>
</evidence>
<dbReference type="eggNOG" id="KOG1485">
    <property type="taxonomic scope" value="Eukaryota"/>
</dbReference>
<dbReference type="PANTHER" id="PTHR43840">
    <property type="entry name" value="MITOCHONDRIAL METAL TRANSPORTER 1-RELATED"/>
    <property type="match status" value="1"/>
</dbReference>
<keyword evidence="5" id="KW-0406">Ion transport</keyword>
<sequence length="458" mass="50536">MSSSIESKSQDHIVQEEAHAGSTALAGGPVQQPEDGPAEEVISASAGSGHLPKRLEPSNEEQSTSSRDPYSLQGYKVDSVGLGESNSKLPCRRQTRVKKYYNRQNALIDAYLGSNDEEALEAEDNIKNGGKVRFAVNASFACNFCLFVIQLYAAISTGSPALFATAADAFMDLVSSVVMLITSRMGARPKLAKFPVGRKRVETVGIILFCALMTTVAVQLIIESARALGRGAPDTESLAIIPIAFVSTAIFSKACLFVYCFLLRRYPAARIFMIDHRNDIAVNLFGLTMSIVGSRFNKVWYLDPVGAICIALLILWSWASTAFEHMWYLVGKSAPQDVLNKLVYVSVTHDARIQKIDTVRAYHAGEKFYAEVDIVMAETEPLKVTHDVSQSLQRKLEGLADVERAFVHVDYEAEHDVHEEHRALYKRPGKAAEQRVEDATGRLEDEAKKGVFARLLRR</sequence>
<dbReference type="Proteomes" id="UP000094526">
    <property type="component" value="Unassembled WGS sequence"/>
</dbReference>
<keyword evidence="4 8" id="KW-1133">Transmembrane helix</keyword>
<keyword evidence="2" id="KW-0813">Transport</keyword>
<feature type="compositionally biased region" description="Basic and acidic residues" evidence="7">
    <location>
        <begin position="8"/>
        <end position="19"/>
    </location>
</feature>
<name>A0A1C1CQ64_9EURO</name>
<organism evidence="10 11">
    <name type="scientific">Cladophialophora carrionii</name>
    <dbReference type="NCBI Taxonomy" id="86049"/>
    <lineage>
        <taxon>Eukaryota</taxon>
        <taxon>Fungi</taxon>
        <taxon>Dikarya</taxon>
        <taxon>Ascomycota</taxon>
        <taxon>Pezizomycotina</taxon>
        <taxon>Eurotiomycetes</taxon>
        <taxon>Chaetothyriomycetidae</taxon>
        <taxon>Chaetothyriales</taxon>
        <taxon>Herpotrichiellaceae</taxon>
        <taxon>Cladophialophora</taxon>
    </lineage>
</organism>
<comment type="subcellular location">
    <subcellularLocation>
        <location evidence="1">Endomembrane system</location>
        <topology evidence="1">Multi-pass membrane protein</topology>
    </subcellularLocation>
</comment>
<dbReference type="OrthoDB" id="78296at2759"/>
<dbReference type="VEuPathDB" id="FungiDB:G647_05364"/>
<feature type="region of interest" description="Disordered" evidence="7">
    <location>
        <begin position="1"/>
        <end position="72"/>
    </location>
</feature>
<dbReference type="Gene3D" id="3.30.70.1350">
    <property type="entry name" value="Cation efflux protein, cytoplasmic domain"/>
    <property type="match status" value="1"/>
</dbReference>
<dbReference type="Gene3D" id="1.20.1510.10">
    <property type="entry name" value="Cation efflux protein transmembrane domain"/>
    <property type="match status" value="1"/>
</dbReference>
<dbReference type="PANTHER" id="PTHR43840:SF13">
    <property type="entry name" value="CATION EFFLUX PROTEIN CYTOPLASMIC DOMAIN-CONTAINING PROTEIN"/>
    <property type="match status" value="1"/>
</dbReference>
<protein>
    <submittedName>
        <fullName evidence="10">Metal tolerance protein 4</fullName>
    </submittedName>
</protein>
<feature type="domain" description="Cation efflux protein transmembrane" evidence="9">
    <location>
        <begin position="138"/>
        <end position="326"/>
    </location>
</feature>
<keyword evidence="11" id="KW-1185">Reference proteome</keyword>
<dbReference type="VEuPathDB" id="FungiDB:G647_05365"/>
<dbReference type="FunFam" id="3.30.70.1350:FF:000001">
    <property type="entry name" value="Metal tolerance protein 11"/>
    <property type="match status" value="1"/>
</dbReference>
<dbReference type="GO" id="GO:0016020">
    <property type="term" value="C:membrane"/>
    <property type="evidence" value="ECO:0007669"/>
    <property type="project" value="InterPro"/>
</dbReference>
<dbReference type="InterPro" id="IPR058533">
    <property type="entry name" value="Cation_efflux_TM"/>
</dbReference>
<dbReference type="FunFam" id="1.20.1510.10:FF:000005">
    <property type="entry name" value="Putative Cation diffusion facilitator 1"/>
    <property type="match status" value="1"/>
</dbReference>
<evidence type="ECO:0000313" key="10">
    <source>
        <dbReference type="EMBL" id="OCT50647.1"/>
    </source>
</evidence>
<dbReference type="EMBL" id="LGRB01000010">
    <property type="protein sequence ID" value="OCT50647.1"/>
    <property type="molecule type" value="Genomic_DNA"/>
</dbReference>
<feature type="transmembrane region" description="Helical" evidence="8">
    <location>
        <begin position="161"/>
        <end position="182"/>
    </location>
</feature>
<evidence type="ECO:0000256" key="5">
    <source>
        <dbReference type="ARBA" id="ARBA00023065"/>
    </source>
</evidence>
<accession>A0A1C1CQ64</accession>
<dbReference type="STRING" id="86049.A0A1C1CQ64"/>
<evidence type="ECO:0000256" key="7">
    <source>
        <dbReference type="SAM" id="MobiDB-lite"/>
    </source>
</evidence>